<dbReference type="Proteomes" id="UP000589716">
    <property type="component" value="Unassembled WGS sequence"/>
</dbReference>
<reference evidence="2 3" key="1">
    <citation type="submission" date="2020-07" db="EMBL/GenBank/DDBJ databases">
        <authorList>
            <person name="Maaloum M."/>
        </authorList>
    </citation>
    <scope>NUCLEOTIDE SEQUENCE [LARGE SCALE GENOMIC DNA]</scope>
    <source>
        <strain evidence="2 3">GCS-AN-3</strain>
    </source>
</reference>
<dbReference type="AlphaFoldDB" id="A0A853IVF6"/>
<feature type="region of interest" description="Disordered" evidence="1">
    <location>
        <begin position="41"/>
        <end position="77"/>
    </location>
</feature>
<evidence type="ECO:0000313" key="3">
    <source>
        <dbReference type="Proteomes" id="UP000589716"/>
    </source>
</evidence>
<evidence type="ECO:0000256" key="1">
    <source>
        <dbReference type="SAM" id="MobiDB-lite"/>
    </source>
</evidence>
<proteinExistence type="predicted"/>
<keyword evidence="3" id="KW-1185">Reference proteome</keyword>
<accession>A0A853IVF6</accession>
<organism evidence="2 3">
    <name type="scientific">Ottowia beijingensis</name>
    <dbReference type="NCBI Taxonomy" id="1207057"/>
    <lineage>
        <taxon>Bacteria</taxon>
        <taxon>Pseudomonadati</taxon>
        <taxon>Pseudomonadota</taxon>
        <taxon>Betaproteobacteria</taxon>
        <taxon>Burkholderiales</taxon>
        <taxon>Comamonadaceae</taxon>
        <taxon>Ottowia</taxon>
    </lineage>
</organism>
<name>A0A853IVF6_9BURK</name>
<protein>
    <submittedName>
        <fullName evidence="2">Uncharacterized protein</fullName>
    </submittedName>
</protein>
<sequence>MSAQARPMTGPTAGLLALDLGLAAVLAVLWLAPGAPAQWRTWQAPQPQPPSLDDIDAAQLTPNPAAGAAYPGVLQRP</sequence>
<dbReference type="RefSeq" id="WP_180549963.1">
    <property type="nucleotide sequence ID" value="NZ_JACCKX010000001.1"/>
</dbReference>
<dbReference type="EMBL" id="JACCKX010000001">
    <property type="protein sequence ID" value="NZA01497.1"/>
    <property type="molecule type" value="Genomic_DNA"/>
</dbReference>
<evidence type="ECO:0000313" key="2">
    <source>
        <dbReference type="EMBL" id="NZA01497.1"/>
    </source>
</evidence>
<comment type="caution">
    <text evidence="2">The sequence shown here is derived from an EMBL/GenBank/DDBJ whole genome shotgun (WGS) entry which is preliminary data.</text>
</comment>
<gene>
    <name evidence="2" type="ORF">H0I39_06465</name>
</gene>